<keyword evidence="9" id="KW-1185">Reference proteome</keyword>
<dbReference type="AlphaFoldDB" id="A0AAW0U4H8"/>
<keyword evidence="6" id="KW-0869">Chloride channel</keyword>
<feature type="transmembrane region" description="Helical" evidence="6">
    <location>
        <begin position="270"/>
        <end position="288"/>
    </location>
</feature>
<keyword evidence="2 6" id="KW-0812">Transmembrane</keyword>
<feature type="transmembrane region" description="Helical" evidence="6">
    <location>
        <begin position="236"/>
        <end position="258"/>
    </location>
</feature>
<feature type="transmembrane region" description="Helical" evidence="6">
    <location>
        <begin position="127"/>
        <end position="146"/>
    </location>
</feature>
<evidence type="ECO:0000256" key="5">
    <source>
        <dbReference type="ARBA" id="ARBA00034769"/>
    </source>
</evidence>
<feature type="transmembrane region" description="Helical" evidence="6">
    <location>
        <begin position="36"/>
        <end position="54"/>
    </location>
</feature>
<keyword evidence="3 6" id="KW-1133">Transmembrane helix</keyword>
<feature type="region of interest" description="Disordered" evidence="7">
    <location>
        <begin position="338"/>
        <end position="379"/>
    </location>
</feature>
<feature type="transmembrane region" description="Helical" evidence="6">
    <location>
        <begin position="74"/>
        <end position="94"/>
    </location>
</feature>
<dbReference type="PANTHER" id="PTHR10736:SF65">
    <property type="entry name" value="BESTROPHIN 1, ISOFORM C-RELATED"/>
    <property type="match status" value="1"/>
</dbReference>
<dbReference type="InterPro" id="IPR000615">
    <property type="entry name" value="Bestrophin"/>
</dbReference>
<dbReference type="InterPro" id="IPR021134">
    <property type="entry name" value="Bestrophin-like"/>
</dbReference>
<feature type="compositionally biased region" description="Polar residues" evidence="7">
    <location>
        <begin position="350"/>
        <end position="359"/>
    </location>
</feature>
<evidence type="ECO:0000313" key="8">
    <source>
        <dbReference type="EMBL" id="KAK8394963.1"/>
    </source>
</evidence>
<accession>A0AAW0U4H8</accession>
<protein>
    <recommendedName>
        <fullName evidence="6">Bestrophin homolog</fullName>
    </recommendedName>
</protein>
<keyword evidence="4 6" id="KW-0472">Membrane</keyword>
<keyword evidence="6" id="KW-0407">Ion channel</keyword>
<sequence>MTVQYIHRVASGSALMSFYLLKRWRGSVYKVVWKDLAVYLLIYYCISFVYRFGLGEQGRENFEKLVLHCARFQAVLPVSFVLGFYVTLVVGRWWETYRCLPWPDNTAILLATHLPGEGVEQVERRSILRYVVLCITLTLAAISPVVKDSLPTFEAMVKRGFLTDEEARMLEKHKADSGQQVAWVPIVWACRAVHRARREGRITTDLGHKSLVDEMLCLRSLCGRLLGYNSHNIPLVYAQVVTLAVYSFFVFSVIGGQFLDTTKNYNSHTVDLYVPFFSILQLVFYVGWLKVAECLLNPFGDDDHDFEFLSMIDRHRRMVEMLSETAASDLPSLAPLAEEESSSVAPSPNTLPANASLTSPPHLASPGGRVMQETTPLIP</sequence>
<dbReference type="Pfam" id="PF01062">
    <property type="entry name" value="Bestrophin"/>
    <property type="match status" value="1"/>
</dbReference>
<evidence type="ECO:0000256" key="4">
    <source>
        <dbReference type="ARBA" id="ARBA00023136"/>
    </source>
</evidence>
<keyword evidence="6" id="KW-0813">Transport</keyword>
<comment type="caution">
    <text evidence="8">The sequence shown here is derived from an EMBL/GenBank/DDBJ whole genome shotgun (WGS) entry which is preliminary data.</text>
</comment>
<name>A0AAW0U4H8_SCYPA</name>
<dbReference type="PANTHER" id="PTHR10736">
    <property type="entry name" value="BESTROPHIN"/>
    <property type="match status" value="1"/>
</dbReference>
<keyword evidence="6" id="KW-1003">Cell membrane</keyword>
<comment type="function">
    <text evidence="6">Forms chloride channels.</text>
</comment>
<gene>
    <name evidence="8" type="ORF">O3P69_006028</name>
</gene>
<comment type="similarity">
    <text evidence="5 6">Belongs to the anion channel-forming bestrophin (TC 1.A.46) family. Calcium-sensitive chloride channel subfamily.</text>
</comment>
<evidence type="ECO:0000256" key="3">
    <source>
        <dbReference type="ARBA" id="ARBA00022989"/>
    </source>
</evidence>
<evidence type="ECO:0000256" key="2">
    <source>
        <dbReference type="ARBA" id="ARBA00022692"/>
    </source>
</evidence>
<evidence type="ECO:0000256" key="7">
    <source>
        <dbReference type="SAM" id="MobiDB-lite"/>
    </source>
</evidence>
<evidence type="ECO:0000256" key="6">
    <source>
        <dbReference type="RuleBase" id="RU363126"/>
    </source>
</evidence>
<dbReference type="EMBL" id="JARAKH010000018">
    <property type="protein sequence ID" value="KAK8394963.1"/>
    <property type="molecule type" value="Genomic_DNA"/>
</dbReference>
<evidence type="ECO:0000256" key="1">
    <source>
        <dbReference type="ARBA" id="ARBA00004370"/>
    </source>
</evidence>
<evidence type="ECO:0000313" key="9">
    <source>
        <dbReference type="Proteomes" id="UP001487740"/>
    </source>
</evidence>
<keyword evidence="6" id="KW-0406">Ion transport</keyword>
<proteinExistence type="inferred from homology"/>
<comment type="subcellular location">
    <subcellularLocation>
        <location evidence="6">Cell membrane</location>
        <topology evidence="6">Multi-pass membrane protein</topology>
    </subcellularLocation>
    <subcellularLocation>
        <location evidence="1">Membrane</location>
    </subcellularLocation>
</comment>
<dbReference type="GO" id="GO:0005886">
    <property type="term" value="C:plasma membrane"/>
    <property type="evidence" value="ECO:0007669"/>
    <property type="project" value="UniProtKB-SubCell"/>
</dbReference>
<reference evidence="8 9" key="1">
    <citation type="submission" date="2023-03" db="EMBL/GenBank/DDBJ databases">
        <title>High-quality genome of Scylla paramamosain provides insights in environmental adaptation.</title>
        <authorList>
            <person name="Zhang L."/>
        </authorList>
    </citation>
    <scope>NUCLEOTIDE SEQUENCE [LARGE SCALE GENOMIC DNA]</scope>
    <source>
        <strain evidence="8">LZ_2023a</strain>
        <tissue evidence="8">Muscle</tissue>
    </source>
</reference>
<keyword evidence="6" id="KW-0868">Chloride</keyword>
<feature type="compositionally biased region" description="Low complexity" evidence="7">
    <location>
        <begin position="338"/>
        <end position="348"/>
    </location>
</feature>
<dbReference type="GO" id="GO:0034707">
    <property type="term" value="C:chloride channel complex"/>
    <property type="evidence" value="ECO:0007669"/>
    <property type="project" value="UniProtKB-KW"/>
</dbReference>
<dbReference type="Proteomes" id="UP001487740">
    <property type="component" value="Unassembled WGS sequence"/>
</dbReference>
<organism evidence="8 9">
    <name type="scientific">Scylla paramamosain</name>
    <name type="common">Mud crab</name>
    <dbReference type="NCBI Taxonomy" id="85552"/>
    <lineage>
        <taxon>Eukaryota</taxon>
        <taxon>Metazoa</taxon>
        <taxon>Ecdysozoa</taxon>
        <taxon>Arthropoda</taxon>
        <taxon>Crustacea</taxon>
        <taxon>Multicrustacea</taxon>
        <taxon>Malacostraca</taxon>
        <taxon>Eumalacostraca</taxon>
        <taxon>Eucarida</taxon>
        <taxon>Decapoda</taxon>
        <taxon>Pleocyemata</taxon>
        <taxon>Brachyura</taxon>
        <taxon>Eubrachyura</taxon>
        <taxon>Portunoidea</taxon>
        <taxon>Portunidae</taxon>
        <taxon>Portuninae</taxon>
        <taxon>Scylla</taxon>
    </lineage>
</organism>
<dbReference type="GO" id="GO:0005254">
    <property type="term" value="F:chloride channel activity"/>
    <property type="evidence" value="ECO:0007669"/>
    <property type="project" value="UniProtKB-KW"/>
</dbReference>